<dbReference type="Gene3D" id="3.40.50.2060">
    <property type="match status" value="1"/>
</dbReference>
<gene>
    <name evidence="3" type="ORF">GNLVRS02_ARAD1D22308g</name>
</gene>
<accession>A0A060TGB8</accession>
<organism evidence="3">
    <name type="scientific">Blastobotrys adeninivorans</name>
    <name type="common">Yeast</name>
    <name type="synonym">Arxula adeninivorans</name>
    <dbReference type="NCBI Taxonomy" id="409370"/>
    <lineage>
        <taxon>Eukaryota</taxon>
        <taxon>Fungi</taxon>
        <taxon>Dikarya</taxon>
        <taxon>Ascomycota</taxon>
        <taxon>Saccharomycotina</taxon>
        <taxon>Dipodascomycetes</taxon>
        <taxon>Dipodascales</taxon>
        <taxon>Trichomonascaceae</taxon>
        <taxon>Blastobotrys</taxon>
    </lineage>
</organism>
<dbReference type="PIRSF" id="PIRSF005715">
    <property type="entry name" value="VPS45_Sec1"/>
    <property type="match status" value="1"/>
</dbReference>
<dbReference type="Gene3D" id="3.90.830.10">
    <property type="entry name" value="Syntaxin Binding Protein 1, Chain A, domain 2"/>
    <property type="match status" value="1"/>
</dbReference>
<dbReference type="PhylomeDB" id="A0A060TGB8"/>
<dbReference type="InterPro" id="IPR043127">
    <property type="entry name" value="Sec-1-like_dom3a"/>
</dbReference>
<name>A0A060TGB8_BLAAD</name>
<dbReference type="EMBL" id="HG937694">
    <property type="protein sequence ID" value="CDP37907.1"/>
    <property type="molecule type" value="Genomic_DNA"/>
</dbReference>
<reference evidence="3" key="1">
    <citation type="submission" date="2014-02" db="EMBL/GenBank/DDBJ databases">
        <authorList>
            <person name="Genoscope - CEA"/>
        </authorList>
    </citation>
    <scope>NUCLEOTIDE SEQUENCE</scope>
    <source>
        <strain evidence="3">LS3</strain>
    </source>
</reference>
<dbReference type="Pfam" id="PF00995">
    <property type="entry name" value="Sec1"/>
    <property type="match status" value="1"/>
</dbReference>
<feature type="compositionally biased region" description="Basic residues" evidence="2">
    <location>
        <begin position="609"/>
        <end position="619"/>
    </location>
</feature>
<protein>
    <submittedName>
        <fullName evidence="3">ARAD1D22308p</fullName>
    </submittedName>
</protein>
<evidence type="ECO:0000313" key="3">
    <source>
        <dbReference type="EMBL" id="CDP37907.1"/>
    </source>
</evidence>
<dbReference type="GO" id="GO:0016192">
    <property type="term" value="P:vesicle-mediated transport"/>
    <property type="evidence" value="ECO:0007669"/>
    <property type="project" value="InterPro"/>
</dbReference>
<evidence type="ECO:0000256" key="1">
    <source>
        <dbReference type="ARBA" id="ARBA00009884"/>
    </source>
</evidence>
<dbReference type="InterPro" id="IPR001619">
    <property type="entry name" value="Sec1-like"/>
</dbReference>
<reference evidence="3" key="2">
    <citation type="submission" date="2014-06" db="EMBL/GenBank/DDBJ databases">
        <title>The complete genome of Blastobotrys (Arxula) adeninivorans LS3 - a yeast of biotechnological interest.</title>
        <authorList>
            <person name="Kunze G."/>
            <person name="Gaillardin C."/>
            <person name="Czernicka M."/>
            <person name="Durrens P."/>
            <person name="Martin T."/>
            <person name="Boer E."/>
            <person name="Gabaldon T."/>
            <person name="Cruz J."/>
            <person name="Talla E."/>
            <person name="Marck C."/>
            <person name="Goffeau A."/>
            <person name="Barbe V."/>
            <person name="Baret P."/>
            <person name="Baronian K."/>
            <person name="Beier S."/>
            <person name="Bleykasten C."/>
            <person name="Bode R."/>
            <person name="Casaregola S."/>
            <person name="Despons L."/>
            <person name="Fairhead C."/>
            <person name="Giersberg M."/>
            <person name="Gierski P."/>
            <person name="Hahnel U."/>
            <person name="Hartmann A."/>
            <person name="Jankowska D."/>
            <person name="Jubin C."/>
            <person name="Jung P."/>
            <person name="Lafontaine I."/>
            <person name="Leh-Louis V."/>
            <person name="Lemaire M."/>
            <person name="Marcet-Houben M."/>
            <person name="Mascher M."/>
            <person name="Morel G."/>
            <person name="Richard G.-F."/>
            <person name="Riechen J."/>
            <person name="Sacerdot C."/>
            <person name="Sarkar A."/>
            <person name="Savel G."/>
            <person name="Schacherer J."/>
            <person name="Sherman D."/>
            <person name="Straub M.-L."/>
            <person name="Stein N."/>
            <person name="Thierry A."/>
            <person name="Trautwein-Schult A."/>
            <person name="Westhof E."/>
            <person name="Worch S."/>
            <person name="Dujon B."/>
            <person name="Souciet J.-L."/>
            <person name="Wincker P."/>
            <person name="Scholz U."/>
            <person name="Neuveglise N."/>
        </authorList>
    </citation>
    <scope>NUCLEOTIDE SEQUENCE</scope>
    <source>
        <strain evidence="3">LS3</strain>
    </source>
</reference>
<dbReference type="PANTHER" id="PTHR11679">
    <property type="entry name" value="VESICLE PROTEIN SORTING-ASSOCIATED"/>
    <property type="match status" value="1"/>
</dbReference>
<feature type="compositionally biased region" description="Low complexity" evidence="2">
    <location>
        <begin position="563"/>
        <end position="574"/>
    </location>
</feature>
<dbReference type="AlphaFoldDB" id="A0A060TGB8"/>
<dbReference type="SUPFAM" id="SSF56815">
    <property type="entry name" value="Sec1/munc18-like (SM) proteins"/>
    <property type="match status" value="1"/>
</dbReference>
<proteinExistence type="inferred from homology"/>
<dbReference type="InterPro" id="IPR043154">
    <property type="entry name" value="Sec-1-like_dom1"/>
</dbReference>
<sequence>MEPTVYNIECLSADYTRMPNRYAGAHVFFLPGLTDDLALKVRNSVAGRHVKRMEEVFIDFFPTERLVYSLDNPFSSEIFFNRNCRDLVNAEVTKTAQSIASVCATLGEYPVIRFQKPPKESYEASMLSFMVASAVQREIDRYARHAKDYPPPSDGRPRSILLIADRSIDPYAPLVHEFTYQAMAYDLLPIKKGNKFMYMSEKANGVKEETEGLLHEKDAEWVHLRHLHMQDTIDSLTAKLEKFKKENPHLVDQGTQSSVSDLQDMIAALPMFAEMKERFALHLQMANECMELFQKKDLNAVADVEQTLATGVAADGRKAKGITDEMIELLADAKGVLDNKDKVRIIILYSLFRGGLIEQDYEKLKFHCGLQDIDIQVIRNLQLIGALTVKAGPKAKLNKDLLLPRFHGAASGDVYETSRFVPGLKNVLDNLIRGTLSPEQFPYTRDDPSMDAEDFSQPNSLRNPRQRAVWAKNPTSVQMKQRMFVFVVGGVTFSETRSAYELSSQYSKDIIIGGSCTLTPITFLRNLSRFAAPRNQLGLPMDQPKPRAPQFLFESDRETQRHQQAQAQAQAQGQPLSQRPGAPGSAVPNRATPSPGLNGGKEAKDEKKSKRSKFGKLFK</sequence>
<dbReference type="Gene3D" id="3.40.50.1910">
    <property type="match status" value="1"/>
</dbReference>
<dbReference type="InterPro" id="IPR036045">
    <property type="entry name" value="Sec1-like_sf"/>
</dbReference>
<dbReference type="Gene3D" id="1.25.40.60">
    <property type="match status" value="1"/>
</dbReference>
<feature type="region of interest" description="Disordered" evidence="2">
    <location>
        <begin position="556"/>
        <end position="619"/>
    </location>
</feature>
<comment type="similarity">
    <text evidence="1">Belongs to the STXBP/unc-18/SEC1 family.</text>
</comment>
<evidence type="ECO:0000256" key="2">
    <source>
        <dbReference type="SAM" id="MobiDB-lite"/>
    </source>
</evidence>
<dbReference type="InterPro" id="IPR027482">
    <property type="entry name" value="Sec1-like_dom2"/>
</dbReference>